<evidence type="ECO:0000313" key="4">
    <source>
        <dbReference type="Proteomes" id="UP000549343"/>
    </source>
</evidence>
<dbReference type="AlphaFoldDB" id="A0A7W7I925"/>
<feature type="transmembrane region" description="Helical" evidence="1">
    <location>
        <begin position="42"/>
        <end position="61"/>
    </location>
</feature>
<sequence>MTAVAGERQGPLWKLARRWPTAVALAAAVLVWGGGLGDAADAVSGLGPVVLLLALEYLILNQIGRREASWPVIGGMVAAVFVIELLDVVDLTTVAVAAALVLLVWGTVTGTANGRGSFGIQAAGMLGFGAIALVAMAVDPDLGRYLVAAGWLLHGIWDAVHLKLDRVVSRSYAEACGVLDVAVAAMLLFLL</sequence>
<evidence type="ECO:0000313" key="3">
    <source>
        <dbReference type="EMBL" id="MBB4772666.1"/>
    </source>
</evidence>
<feature type="transmembrane region" description="Helical" evidence="1">
    <location>
        <begin position="68"/>
        <end position="86"/>
    </location>
</feature>
<protein>
    <submittedName>
        <fullName evidence="3">Uncharacterized protein</fullName>
    </submittedName>
</protein>
<proteinExistence type="predicted"/>
<accession>A0A7W7I925</accession>
<evidence type="ECO:0000313" key="2">
    <source>
        <dbReference type="EMBL" id="GAA0579669.1"/>
    </source>
</evidence>
<comment type="caution">
    <text evidence="3">The sequence shown here is derived from an EMBL/GenBank/DDBJ whole genome shotgun (WGS) entry which is preliminary data.</text>
</comment>
<reference evidence="2" key="3">
    <citation type="submission" date="2023-12" db="EMBL/GenBank/DDBJ databases">
        <authorList>
            <person name="Sun Q."/>
            <person name="Inoue M."/>
        </authorList>
    </citation>
    <scope>NUCLEOTIDE SEQUENCE</scope>
    <source>
        <strain evidence="2">JCM 10667</strain>
    </source>
</reference>
<organism evidence="3 4">
    <name type="scientific">Actinomadura livida</name>
    <dbReference type="NCBI Taxonomy" id="79909"/>
    <lineage>
        <taxon>Bacteria</taxon>
        <taxon>Bacillati</taxon>
        <taxon>Actinomycetota</taxon>
        <taxon>Actinomycetes</taxon>
        <taxon>Streptosporangiales</taxon>
        <taxon>Thermomonosporaceae</taxon>
        <taxon>Actinomadura</taxon>
    </lineage>
</organism>
<dbReference type="EMBL" id="BAAAHD010000047">
    <property type="protein sequence ID" value="GAA0579669.1"/>
    <property type="molecule type" value="Genomic_DNA"/>
</dbReference>
<name>A0A7W7I925_9ACTN</name>
<feature type="transmembrane region" description="Helical" evidence="1">
    <location>
        <begin position="19"/>
        <end position="36"/>
    </location>
</feature>
<keyword evidence="1" id="KW-0472">Membrane</keyword>
<evidence type="ECO:0000313" key="5">
    <source>
        <dbReference type="Proteomes" id="UP001501427"/>
    </source>
</evidence>
<dbReference type="Proteomes" id="UP001501427">
    <property type="component" value="Unassembled WGS sequence"/>
</dbReference>
<feature type="transmembrane region" description="Helical" evidence="1">
    <location>
        <begin position="92"/>
        <end position="111"/>
    </location>
</feature>
<evidence type="ECO:0000256" key="1">
    <source>
        <dbReference type="SAM" id="Phobius"/>
    </source>
</evidence>
<keyword evidence="1" id="KW-0812">Transmembrane</keyword>
<dbReference type="RefSeq" id="WP_184880270.1">
    <property type="nucleotide sequence ID" value="NZ_BAAAHD010000047.1"/>
</dbReference>
<dbReference type="Proteomes" id="UP000549343">
    <property type="component" value="Unassembled WGS sequence"/>
</dbReference>
<keyword evidence="5" id="KW-1185">Reference proteome</keyword>
<reference evidence="3 4" key="2">
    <citation type="submission" date="2020-08" db="EMBL/GenBank/DDBJ databases">
        <title>Sequencing the genomes of 1000 actinobacteria strains.</title>
        <authorList>
            <person name="Klenk H.-P."/>
        </authorList>
    </citation>
    <scope>NUCLEOTIDE SEQUENCE [LARGE SCALE GENOMIC DNA]</scope>
    <source>
        <strain evidence="3 4">DSM 44772</strain>
    </source>
</reference>
<keyword evidence="1" id="KW-1133">Transmembrane helix</keyword>
<gene>
    <name evidence="3" type="ORF">F4557_001084</name>
    <name evidence="2" type="ORF">GCM10009546_47640</name>
</gene>
<reference evidence="2 5" key="1">
    <citation type="journal article" date="2019" name="Int. J. Syst. Evol. Microbiol.">
        <title>The Global Catalogue of Microorganisms (GCM) 10K type strain sequencing project: providing services to taxonomists for standard genome sequencing and annotation.</title>
        <authorList>
            <consortium name="The Broad Institute Genomics Platform"/>
            <consortium name="The Broad Institute Genome Sequencing Center for Infectious Disease"/>
            <person name="Wu L."/>
            <person name="Ma J."/>
        </authorList>
    </citation>
    <scope>NUCLEOTIDE SEQUENCE [LARGE SCALE GENOMIC DNA]</scope>
    <source>
        <strain evidence="2 5">JCM 10667</strain>
    </source>
</reference>
<dbReference type="EMBL" id="JACHMV010000001">
    <property type="protein sequence ID" value="MBB4772666.1"/>
    <property type="molecule type" value="Genomic_DNA"/>
</dbReference>
<feature type="transmembrane region" description="Helical" evidence="1">
    <location>
        <begin position="118"/>
        <end position="136"/>
    </location>
</feature>